<dbReference type="EMBL" id="RSCD01000034">
    <property type="protein sequence ID" value="RSH80673.1"/>
    <property type="molecule type" value="Genomic_DNA"/>
</dbReference>
<evidence type="ECO:0000313" key="2">
    <source>
        <dbReference type="EMBL" id="RSH80673.1"/>
    </source>
</evidence>
<feature type="compositionally biased region" description="Polar residues" evidence="1">
    <location>
        <begin position="416"/>
        <end position="426"/>
    </location>
</feature>
<dbReference type="AlphaFoldDB" id="A0A427XPC0"/>
<reference evidence="2 3" key="1">
    <citation type="submission" date="2018-11" db="EMBL/GenBank/DDBJ databases">
        <title>Genome sequence of Saitozyma podzolica DSM 27192.</title>
        <authorList>
            <person name="Aliyu H."/>
            <person name="Gorte O."/>
            <person name="Ochsenreither K."/>
        </authorList>
    </citation>
    <scope>NUCLEOTIDE SEQUENCE [LARGE SCALE GENOMIC DNA]</scope>
    <source>
        <strain evidence="2 3">DSM 27192</strain>
    </source>
</reference>
<feature type="region of interest" description="Disordered" evidence="1">
    <location>
        <begin position="402"/>
        <end position="432"/>
    </location>
</feature>
<dbReference type="Proteomes" id="UP000279259">
    <property type="component" value="Unassembled WGS sequence"/>
</dbReference>
<evidence type="ECO:0000256" key="1">
    <source>
        <dbReference type="SAM" id="MobiDB-lite"/>
    </source>
</evidence>
<feature type="region of interest" description="Disordered" evidence="1">
    <location>
        <begin position="511"/>
        <end position="531"/>
    </location>
</feature>
<evidence type="ECO:0000313" key="3">
    <source>
        <dbReference type="Proteomes" id="UP000279259"/>
    </source>
</evidence>
<accession>A0A427XPC0</accession>
<comment type="caution">
    <text evidence="2">The sequence shown here is derived from an EMBL/GenBank/DDBJ whole genome shotgun (WGS) entry which is preliminary data.</text>
</comment>
<feature type="compositionally biased region" description="Pro residues" evidence="1">
    <location>
        <begin position="521"/>
        <end position="531"/>
    </location>
</feature>
<proteinExistence type="predicted"/>
<keyword evidence="3" id="KW-1185">Reference proteome</keyword>
<organism evidence="2 3">
    <name type="scientific">Saitozyma podzolica</name>
    <dbReference type="NCBI Taxonomy" id="1890683"/>
    <lineage>
        <taxon>Eukaryota</taxon>
        <taxon>Fungi</taxon>
        <taxon>Dikarya</taxon>
        <taxon>Basidiomycota</taxon>
        <taxon>Agaricomycotina</taxon>
        <taxon>Tremellomycetes</taxon>
        <taxon>Tremellales</taxon>
        <taxon>Trimorphomycetaceae</taxon>
        <taxon>Saitozyma</taxon>
    </lineage>
</organism>
<name>A0A427XPC0_9TREE</name>
<sequence length="531" mass="56863">MASAVTSTSATGQTGASKLFKTQAGQTFYRGALLVKGVDDGFLPQESKEAKIFHGVPMGGAAVDAAIETAGRGQWGTALEESEWPADPPLLVQLYKSFRTFWDNDTQLSEEGAWTAPIKDLFARVLYGFPLIASDVDADTSQSTLEVFGATELVPVKPDLLVGLDTSKVRVALDSTSPSVVVPGSNDFTRFLAVHCQGIPLGIHQSLSPRHVLAYVFVELKGPLGSAGEAKLQNLTACYLGLRLHFHLAKLAKNADPDNFKHPSDAMSYSYGLRTGGGGSHWTLVAMKAAANSGEAGDLEVTRFVGVRGTQKGMLLMISPPTCSSVRLSAELYSPGRTPVRSFIVTILALQTVTTLWSGDVLDPAAILSFVLVLEAIRNQSQERLELIGNWLYCLRDRAVDPPEESSTRRKRSGKAPTQVSGSSTTKRPRRQEDFCADAGEGQSRDGGGDRGNVPNRATQTHASLFVDAESLDGTLKVSSPGSDAILKWAWDVGIASLQSHGEKVQLRPSAFGADLASPHSPLPPHVDPRW</sequence>
<feature type="region of interest" description="Disordered" evidence="1">
    <location>
        <begin position="438"/>
        <end position="457"/>
    </location>
</feature>
<gene>
    <name evidence="2" type="ORF">EHS25_007151</name>
</gene>
<protein>
    <submittedName>
        <fullName evidence="2">Uncharacterized protein</fullName>
    </submittedName>
</protein>